<dbReference type="EMBL" id="JAJOMB010000038">
    <property type="protein sequence ID" value="MCD5316971.1"/>
    <property type="molecule type" value="Genomic_DNA"/>
</dbReference>
<dbReference type="Pfam" id="PF18895">
    <property type="entry name" value="T4SS_pilin"/>
    <property type="match status" value="1"/>
</dbReference>
<dbReference type="AlphaFoldDB" id="A0A9X1NPM8"/>
<comment type="caution">
    <text evidence="2">The sequence shown here is derived from an EMBL/GenBank/DDBJ whole genome shotgun (WGS) entry which is preliminary data.</text>
</comment>
<protein>
    <submittedName>
        <fullName evidence="2">Pilin</fullName>
    </submittedName>
</protein>
<sequence>MVAGAVIVLVVLELALVGAVTLLAAATCAMTRCSFITVSSEPSRERTMTRPVSTEVGLRAVIAAGQMTEPSVIAAAARSWSRPAEASAPVMAPAPVSAMTVGTGLRRSVVEPPDEAPGQADDLPQVIANATNWLRGVSLGLAVLFGTLAGIRWLLAREPGDVDRARSSLAAAGGGLVVALMAPQIMSILQDILGVG</sequence>
<dbReference type="InterPro" id="IPR043993">
    <property type="entry name" value="T4SS_pilin"/>
</dbReference>
<name>A0A9X1NPM8_9ACTN</name>
<evidence type="ECO:0000313" key="2">
    <source>
        <dbReference type="EMBL" id="MCD5316971.1"/>
    </source>
</evidence>
<gene>
    <name evidence="2" type="ORF">LR394_39360</name>
</gene>
<dbReference type="RefSeq" id="WP_231449823.1">
    <property type="nucleotide sequence ID" value="NZ_JAJOMB010000038.1"/>
</dbReference>
<evidence type="ECO:0000313" key="3">
    <source>
        <dbReference type="Proteomes" id="UP001138997"/>
    </source>
</evidence>
<reference evidence="2" key="1">
    <citation type="submission" date="2021-11" db="EMBL/GenBank/DDBJ databases">
        <title>Streptomyces corallinus and Kineosporia corallina sp. nov., two new coral-derived marine actinobacteria.</title>
        <authorList>
            <person name="Buangrab K."/>
            <person name="Sutthacheep M."/>
            <person name="Yeemin T."/>
            <person name="Harunari E."/>
            <person name="Igarashi Y."/>
            <person name="Sripreechasak P."/>
            <person name="Kanchanasin P."/>
            <person name="Tanasupawat S."/>
            <person name="Phongsopitanun W."/>
        </authorList>
    </citation>
    <scope>NUCLEOTIDE SEQUENCE</scope>
    <source>
        <strain evidence="2">JCM 31032</strain>
    </source>
</reference>
<evidence type="ECO:0000256" key="1">
    <source>
        <dbReference type="SAM" id="Phobius"/>
    </source>
</evidence>
<keyword evidence="1" id="KW-0472">Membrane</keyword>
<feature type="transmembrane region" description="Helical" evidence="1">
    <location>
        <begin position="133"/>
        <end position="155"/>
    </location>
</feature>
<accession>A0A9X1NPM8</accession>
<keyword evidence="3" id="KW-1185">Reference proteome</keyword>
<keyword evidence="1" id="KW-1133">Transmembrane helix</keyword>
<keyword evidence="1" id="KW-0812">Transmembrane</keyword>
<dbReference type="Proteomes" id="UP001138997">
    <property type="component" value="Unassembled WGS sequence"/>
</dbReference>
<feature type="transmembrane region" description="Helical" evidence="1">
    <location>
        <begin position="167"/>
        <end position="189"/>
    </location>
</feature>
<proteinExistence type="predicted"/>
<organism evidence="2 3">
    <name type="scientific">Kineosporia babensis</name>
    <dbReference type="NCBI Taxonomy" id="499548"/>
    <lineage>
        <taxon>Bacteria</taxon>
        <taxon>Bacillati</taxon>
        <taxon>Actinomycetota</taxon>
        <taxon>Actinomycetes</taxon>
        <taxon>Kineosporiales</taxon>
        <taxon>Kineosporiaceae</taxon>
        <taxon>Kineosporia</taxon>
    </lineage>
</organism>